<evidence type="ECO:0000313" key="1">
    <source>
        <dbReference type="EMBL" id="QPS02824.1"/>
    </source>
</evidence>
<evidence type="ECO:0000313" key="3">
    <source>
        <dbReference type="Proteomes" id="UP000254227"/>
    </source>
</evidence>
<evidence type="ECO:0000313" key="4">
    <source>
        <dbReference type="Proteomes" id="UP000595107"/>
    </source>
</evidence>
<dbReference type="Proteomes" id="UP000254227">
    <property type="component" value="Unassembled WGS sequence"/>
</dbReference>
<dbReference type="EMBL" id="CP065666">
    <property type="protein sequence ID" value="QPS02824.1"/>
    <property type="molecule type" value="Genomic_DNA"/>
</dbReference>
<gene>
    <name evidence="1" type="ORF">I6G67_11300</name>
    <name evidence="2" type="ORF">NCTC10308_00461</name>
</gene>
<organism evidence="2 3">
    <name type="scientific">Acinetobacter johnsonii</name>
    <dbReference type="NCBI Taxonomy" id="40214"/>
    <lineage>
        <taxon>Bacteria</taxon>
        <taxon>Pseudomonadati</taxon>
        <taxon>Pseudomonadota</taxon>
        <taxon>Gammaproteobacteria</taxon>
        <taxon>Moraxellales</taxon>
        <taxon>Moraxellaceae</taxon>
        <taxon>Acinetobacter</taxon>
    </lineage>
</organism>
<name>A0A380TSJ5_ACIJO</name>
<proteinExistence type="predicted"/>
<dbReference type="Pfam" id="PF11367">
    <property type="entry name" value="Tail_completion_gp17"/>
    <property type="match status" value="1"/>
</dbReference>
<dbReference type="InterPro" id="IPR021508">
    <property type="entry name" value="Gp17-like"/>
</dbReference>
<dbReference type="RefSeq" id="WP_004694102.1">
    <property type="nucleotide sequence ID" value="NZ_BBTB01000062.1"/>
</dbReference>
<dbReference type="EMBL" id="UFRV01000006">
    <property type="protein sequence ID" value="SUT91393.1"/>
    <property type="molecule type" value="Genomic_DNA"/>
</dbReference>
<reference evidence="1 4" key="2">
    <citation type="submission" date="2020-12" db="EMBL/GenBank/DDBJ databases">
        <title>FDA dAtabase for Regulatory Grade micrObial Sequences (FDA-ARGOS): Supporting development and validation of Infectious Disease Dx tests.</title>
        <authorList>
            <person name="Sproer C."/>
            <person name="Gronow S."/>
            <person name="Severitt S."/>
            <person name="Schroder I."/>
            <person name="Tallon L."/>
            <person name="Sadzewicz L."/>
            <person name="Zhao X."/>
            <person name="Boylan J."/>
            <person name="Ott S."/>
            <person name="Bowen H."/>
            <person name="Vavikolanu K."/>
            <person name="Mehta A."/>
            <person name="Aluvathingal J."/>
            <person name="Nadendla S."/>
            <person name="Lowell S."/>
            <person name="Myers T."/>
            <person name="Yan Y."/>
            <person name="Sichtig H."/>
        </authorList>
    </citation>
    <scope>NUCLEOTIDE SEQUENCE [LARGE SCALE GENOMIC DNA]</scope>
    <source>
        <strain evidence="1 4">FDAARGOS_910</strain>
    </source>
</reference>
<evidence type="ECO:0000313" key="2">
    <source>
        <dbReference type="EMBL" id="SUT91393.1"/>
    </source>
</evidence>
<reference evidence="2 3" key="1">
    <citation type="submission" date="2018-06" db="EMBL/GenBank/DDBJ databases">
        <authorList>
            <consortium name="Pathogen Informatics"/>
            <person name="Doyle S."/>
        </authorList>
    </citation>
    <scope>NUCLEOTIDE SEQUENCE [LARGE SCALE GENOMIC DNA]</scope>
    <source>
        <strain evidence="2 3">NCTC10308</strain>
    </source>
</reference>
<accession>A0A380TSJ5</accession>
<dbReference type="AlphaFoldDB" id="A0A380TSJ5"/>
<protein>
    <submittedName>
        <fullName evidence="1">DUF3168 domain-containing protein</fullName>
    </submittedName>
    <submittedName>
        <fullName evidence="2">Phage-like protein</fullName>
    </submittedName>
</protein>
<dbReference type="Proteomes" id="UP000595107">
    <property type="component" value="Chromosome"/>
</dbReference>
<sequence length="114" mass="12952">MTIEIPKVLKSDADLGGRIYPNPADIGTPLPYLVFQNLGSSPANTMDCGAIDENNKYQFVVWHDDIKKAEAIRLRVSRVLEGFGFFYNGKHPDMQDEETKLHGRGWSMSYWSSR</sequence>